<name>A0A1G1KXU1_9BACT</name>
<dbReference type="Pfam" id="PF13578">
    <property type="entry name" value="Methyltransf_24"/>
    <property type="match status" value="1"/>
</dbReference>
<dbReference type="Proteomes" id="UP000178187">
    <property type="component" value="Unassembled WGS sequence"/>
</dbReference>
<gene>
    <name evidence="1" type="ORF">A3G33_04955</name>
</gene>
<sequence>MRLIKDRPLDYYQLTLDALQWVSYDLYLDKVEDALRENIKAKNPDFWNLHVALCYLSRTLNPQSYLEIGTRKGRSLFQVLCHAPVARVVSIDLFTESNFLDLKADVDRFLRRTKKKIAITYYRERSVSSLEKIKGKEKFDLITIDGSHYLEDAANDLASSYSLLNDQGVIVVDDVTQMPHLMQMVNEFQMKHNEFQLVRTDQLYGCAVLSRGRTL</sequence>
<dbReference type="Gene3D" id="3.40.50.150">
    <property type="entry name" value="Vaccinia Virus protein VP39"/>
    <property type="match status" value="1"/>
</dbReference>
<dbReference type="AlphaFoldDB" id="A0A1G1KXU1"/>
<evidence type="ECO:0008006" key="3">
    <source>
        <dbReference type="Google" id="ProtNLM"/>
    </source>
</evidence>
<evidence type="ECO:0000313" key="1">
    <source>
        <dbReference type="EMBL" id="OGW97642.1"/>
    </source>
</evidence>
<dbReference type="InterPro" id="IPR029063">
    <property type="entry name" value="SAM-dependent_MTases_sf"/>
</dbReference>
<evidence type="ECO:0000313" key="2">
    <source>
        <dbReference type="Proteomes" id="UP000178187"/>
    </source>
</evidence>
<dbReference type="EMBL" id="MHFR01000040">
    <property type="protein sequence ID" value="OGW97642.1"/>
    <property type="molecule type" value="Genomic_DNA"/>
</dbReference>
<organism evidence="1 2">
    <name type="scientific">Candidatus Danuiimicrobium aquiferis</name>
    <dbReference type="NCBI Taxonomy" id="1801832"/>
    <lineage>
        <taxon>Bacteria</taxon>
        <taxon>Pseudomonadati</taxon>
        <taxon>Candidatus Omnitrophota</taxon>
        <taxon>Candidatus Danuiimicrobium</taxon>
    </lineage>
</organism>
<proteinExistence type="predicted"/>
<protein>
    <recommendedName>
        <fullName evidence="3">Methyltransferase domain-containing protein</fullName>
    </recommendedName>
</protein>
<dbReference type="SUPFAM" id="SSF53335">
    <property type="entry name" value="S-adenosyl-L-methionine-dependent methyltransferases"/>
    <property type="match status" value="1"/>
</dbReference>
<accession>A0A1G1KXU1</accession>
<reference evidence="1 2" key="1">
    <citation type="journal article" date="2016" name="Nat. Commun.">
        <title>Thousands of microbial genomes shed light on interconnected biogeochemical processes in an aquifer system.</title>
        <authorList>
            <person name="Anantharaman K."/>
            <person name="Brown C.T."/>
            <person name="Hug L.A."/>
            <person name="Sharon I."/>
            <person name="Castelle C.J."/>
            <person name="Probst A.J."/>
            <person name="Thomas B.C."/>
            <person name="Singh A."/>
            <person name="Wilkins M.J."/>
            <person name="Karaoz U."/>
            <person name="Brodie E.L."/>
            <person name="Williams K.H."/>
            <person name="Hubbard S.S."/>
            <person name="Banfield J.F."/>
        </authorList>
    </citation>
    <scope>NUCLEOTIDE SEQUENCE [LARGE SCALE GENOMIC DNA]</scope>
</reference>
<comment type="caution">
    <text evidence="1">The sequence shown here is derived from an EMBL/GenBank/DDBJ whole genome shotgun (WGS) entry which is preliminary data.</text>
</comment>